<dbReference type="InterPro" id="IPR006224">
    <property type="entry name" value="PsdUridine_synth_RluA-like_CS"/>
</dbReference>
<dbReference type="Proteomes" id="UP000256514">
    <property type="component" value="Unassembled WGS sequence"/>
</dbReference>
<dbReference type="CDD" id="cd02869">
    <property type="entry name" value="PseudoU_synth_RluA_like"/>
    <property type="match status" value="1"/>
</dbReference>
<sequence length="242" mass="27332">MQKAYKLLATQKNLSHNQAKALIDKGLVLVNGKKLTLARTELPQNTHFSIMEIPKPQVLFMNDELLAIDKPTFIESYDLQAYYQDDGWVLLHRLDKETSGVILLTKEASAFSKKAKEAFRRREVYKEYRAVVSGIIPESLSINKPISTIKKGFARSRIDKHGLEALTHIKPLGVVGKKTLLEVVIATGRTHQIRVHLSSINHPIVGDSVYGGISARRLLLHAHKIRLLQYEIISPLPKEFIL</sequence>
<protein>
    <recommendedName>
        <fullName evidence="4">RNA pseudouridylate synthase</fullName>
    </recommendedName>
    <alternativeName>
        <fullName evidence="5">RNA-uridine isomerase</fullName>
    </alternativeName>
</protein>
<evidence type="ECO:0000256" key="1">
    <source>
        <dbReference type="ARBA" id="ARBA00000073"/>
    </source>
</evidence>
<dbReference type="Pfam" id="PF00849">
    <property type="entry name" value="PseudoU_synth_2"/>
    <property type="match status" value="1"/>
</dbReference>
<evidence type="ECO:0000256" key="6">
    <source>
        <dbReference type="PROSITE-ProRule" id="PRU00182"/>
    </source>
</evidence>
<dbReference type="OrthoDB" id="128480at2"/>
<comment type="similarity">
    <text evidence="2">Belongs to the pseudouridine synthase RluA family.</text>
</comment>
<dbReference type="PROSITE" id="PS50889">
    <property type="entry name" value="S4"/>
    <property type="match status" value="1"/>
</dbReference>
<dbReference type="GO" id="GO:0000455">
    <property type="term" value="P:enzyme-directed rRNA pseudouridine synthesis"/>
    <property type="evidence" value="ECO:0007669"/>
    <property type="project" value="TreeGrafter"/>
</dbReference>
<keyword evidence="9" id="KW-1185">Reference proteome</keyword>
<dbReference type="GO" id="GO:0009982">
    <property type="term" value="F:pseudouridine synthase activity"/>
    <property type="evidence" value="ECO:0007669"/>
    <property type="project" value="InterPro"/>
</dbReference>
<comment type="caution">
    <text evidence="8">The sequence shown here is derived from an EMBL/GenBank/DDBJ whole genome shotgun (WGS) entry which is preliminary data.</text>
</comment>
<organism evidence="8 9">
    <name type="scientific">Helicobacter equorum</name>
    <dbReference type="NCBI Taxonomy" id="361872"/>
    <lineage>
        <taxon>Bacteria</taxon>
        <taxon>Pseudomonadati</taxon>
        <taxon>Campylobacterota</taxon>
        <taxon>Epsilonproteobacteria</taxon>
        <taxon>Campylobacterales</taxon>
        <taxon>Helicobacteraceae</taxon>
        <taxon>Helicobacter</taxon>
    </lineage>
</organism>
<evidence type="ECO:0000313" key="9">
    <source>
        <dbReference type="Proteomes" id="UP000256514"/>
    </source>
</evidence>
<dbReference type="PANTHER" id="PTHR21600:SF44">
    <property type="entry name" value="RIBOSOMAL LARGE SUBUNIT PSEUDOURIDINE SYNTHASE D"/>
    <property type="match status" value="1"/>
</dbReference>
<dbReference type="PROSITE" id="PS01129">
    <property type="entry name" value="PSI_RLU"/>
    <property type="match status" value="1"/>
</dbReference>
<comment type="catalytic activity">
    <reaction evidence="1">
        <text>a uridine in RNA = a pseudouridine in RNA</text>
        <dbReference type="Rhea" id="RHEA:48348"/>
        <dbReference type="Rhea" id="RHEA-COMP:12068"/>
        <dbReference type="Rhea" id="RHEA-COMP:12069"/>
        <dbReference type="ChEBI" id="CHEBI:65314"/>
        <dbReference type="ChEBI" id="CHEBI:65315"/>
    </reaction>
</comment>
<evidence type="ECO:0000256" key="2">
    <source>
        <dbReference type="ARBA" id="ARBA00010876"/>
    </source>
</evidence>
<evidence type="ECO:0000256" key="5">
    <source>
        <dbReference type="ARBA" id="ARBA00033164"/>
    </source>
</evidence>
<dbReference type="AlphaFoldDB" id="A0A3D8ISC0"/>
<proteinExistence type="inferred from homology"/>
<evidence type="ECO:0000313" key="8">
    <source>
        <dbReference type="EMBL" id="RDU67993.1"/>
    </source>
</evidence>
<dbReference type="GO" id="GO:0140098">
    <property type="term" value="F:catalytic activity, acting on RNA"/>
    <property type="evidence" value="ECO:0007669"/>
    <property type="project" value="UniProtKB-ARBA"/>
</dbReference>
<reference evidence="8 9" key="1">
    <citation type="submission" date="2018-04" db="EMBL/GenBank/DDBJ databases">
        <title>Novel Campyloabacter and Helicobacter Species and Strains.</title>
        <authorList>
            <person name="Mannion A.J."/>
            <person name="Shen Z."/>
            <person name="Fox J.G."/>
        </authorList>
    </citation>
    <scope>NUCLEOTIDE SEQUENCE [LARGE SCALE GENOMIC DNA]</scope>
    <source>
        <strain evidence="8 9">MIT 12-6600</strain>
    </source>
</reference>
<dbReference type="EMBL" id="NXLT01000002">
    <property type="protein sequence ID" value="RDU67993.1"/>
    <property type="molecule type" value="Genomic_DNA"/>
</dbReference>
<feature type="domain" description="Pseudouridine synthase RsuA/RluA-like" evidence="7">
    <location>
        <begin position="74"/>
        <end position="199"/>
    </location>
</feature>
<gene>
    <name evidence="8" type="ORF">CQA54_03490</name>
</gene>
<dbReference type="Gene3D" id="3.30.2350.10">
    <property type="entry name" value="Pseudouridine synthase"/>
    <property type="match status" value="1"/>
</dbReference>
<dbReference type="InterPro" id="IPR006145">
    <property type="entry name" value="PsdUridine_synth_RsuA/RluA"/>
</dbReference>
<dbReference type="RefSeq" id="WP_115570795.1">
    <property type="nucleotide sequence ID" value="NZ_NXLT01000002.1"/>
</dbReference>
<evidence type="ECO:0000256" key="3">
    <source>
        <dbReference type="ARBA" id="ARBA00023235"/>
    </source>
</evidence>
<dbReference type="SUPFAM" id="SSF55174">
    <property type="entry name" value="Alpha-L RNA-binding motif"/>
    <property type="match status" value="1"/>
</dbReference>
<accession>A0A3D8ISC0</accession>
<name>A0A3D8ISC0_9HELI</name>
<evidence type="ECO:0000256" key="4">
    <source>
        <dbReference type="ARBA" id="ARBA00031870"/>
    </source>
</evidence>
<dbReference type="InterPro" id="IPR050188">
    <property type="entry name" value="RluA_PseudoU_synthase"/>
</dbReference>
<evidence type="ECO:0000259" key="7">
    <source>
        <dbReference type="Pfam" id="PF00849"/>
    </source>
</evidence>
<dbReference type="SUPFAM" id="SSF55120">
    <property type="entry name" value="Pseudouridine synthase"/>
    <property type="match status" value="1"/>
</dbReference>
<keyword evidence="3" id="KW-0413">Isomerase</keyword>
<keyword evidence="6" id="KW-0694">RNA-binding</keyword>
<dbReference type="PANTHER" id="PTHR21600">
    <property type="entry name" value="MITOCHONDRIAL RNA PSEUDOURIDINE SYNTHASE"/>
    <property type="match status" value="1"/>
</dbReference>
<dbReference type="InterPro" id="IPR020103">
    <property type="entry name" value="PsdUridine_synth_cat_dom_sf"/>
</dbReference>
<dbReference type="GO" id="GO:0003723">
    <property type="term" value="F:RNA binding"/>
    <property type="evidence" value="ECO:0007669"/>
    <property type="project" value="UniProtKB-KW"/>
</dbReference>